<dbReference type="Proteomes" id="UP001465755">
    <property type="component" value="Unassembled WGS sequence"/>
</dbReference>
<evidence type="ECO:0000313" key="3">
    <source>
        <dbReference type="EMBL" id="KAK9808165.1"/>
    </source>
</evidence>
<evidence type="ECO:0000313" key="4">
    <source>
        <dbReference type="Proteomes" id="UP001465755"/>
    </source>
</evidence>
<gene>
    <name evidence="3" type="ORF">WJX73_003975</name>
</gene>
<protein>
    <recommendedName>
        <fullName evidence="5">PA14 domain-containing protein</fullName>
    </recommendedName>
</protein>
<dbReference type="EMBL" id="JALJOQ010000026">
    <property type="protein sequence ID" value="KAK9808165.1"/>
    <property type="molecule type" value="Genomic_DNA"/>
</dbReference>
<proteinExistence type="predicted"/>
<organism evidence="3 4">
    <name type="scientific">Symbiochloris irregularis</name>
    <dbReference type="NCBI Taxonomy" id="706552"/>
    <lineage>
        <taxon>Eukaryota</taxon>
        <taxon>Viridiplantae</taxon>
        <taxon>Chlorophyta</taxon>
        <taxon>core chlorophytes</taxon>
        <taxon>Trebouxiophyceae</taxon>
        <taxon>Trebouxiales</taxon>
        <taxon>Trebouxiaceae</taxon>
        <taxon>Symbiochloris</taxon>
    </lineage>
</organism>
<feature type="region of interest" description="Disordered" evidence="1">
    <location>
        <begin position="702"/>
        <end position="772"/>
    </location>
</feature>
<reference evidence="3 4" key="1">
    <citation type="journal article" date="2024" name="Nat. Commun.">
        <title>Phylogenomics reveals the evolutionary origins of lichenization in chlorophyte algae.</title>
        <authorList>
            <person name="Puginier C."/>
            <person name="Libourel C."/>
            <person name="Otte J."/>
            <person name="Skaloud P."/>
            <person name="Haon M."/>
            <person name="Grisel S."/>
            <person name="Petersen M."/>
            <person name="Berrin J.G."/>
            <person name="Delaux P.M."/>
            <person name="Dal Grande F."/>
            <person name="Keller J."/>
        </authorList>
    </citation>
    <scope>NUCLEOTIDE SEQUENCE [LARGE SCALE GENOMIC DNA]</scope>
    <source>
        <strain evidence="3 4">SAG 2036</strain>
    </source>
</reference>
<feature type="chain" id="PRO_5043799918" description="PA14 domain-containing protein" evidence="2">
    <location>
        <begin position="22"/>
        <end position="792"/>
    </location>
</feature>
<name>A0AAW1PE83_9CHLO</name>
<dbReference type="AlphaFoldDB" id="A0AAW1PE83"/>
<keyword evidence="4" id="KW-1185">Reference proteome</keyword>
<evidence type="ECO:0000256" key="2">
    <source>
        <dbReference type="SAM" id="SignalP"/>
    </source>
</evidence>
<comment type="caution">
    <text evidence="3">The sequence shown here is derived from an EMBL/GenBank/DDBJ whole genome shotgun (WGS) entry which is preliminary data.</text>
</comment>
<dbReference type="PRINTS" id="PR01217">
    <property type="entry name" value="PRICHEXTENSN"/>
</dbReference>
<evidence type="ECO:0000256" key="1">
    <source>
        <dbReference type="SAM" id="MobiDB-lite"/>
    </source>
</evidence>
<sequence>MARLWPSLAAVLLCCAVCVYGQPLAGLFKWRPHASLKTVNATELGSQQLSKPQRSLLQDQQWGQNIPPGWWGSLLSSKTTSPPPPPYSVPPQPGCWINGVNWKTWCDSTLYGQNLPQPPYSLPCSSWLSTQQPNYHGVVPQINFGAPKDGCQTPPNAAKWLNSSAQWPWWKTGTSCDSLFVAEFDTYLKLEKQGYYYIYVAGLDLVQVNLTMGSNLFTVSNKDIVPLYAGQEQPNVGDIWFDIGVSLYALKVSTYNMQLPAFLPLSVKFLKASPVSTAGQPWLHLMWAFSNTQCAVATAAAQITDIQPQYLYRQIDKQGVCSLINFGGQGTNPAPIAWPHQSSDTVCNTIFAATFQASVQITTNGYYNVYLGAVDAAVLTVTIGSQTVTVDTTDESLLKTNSPMPAMNVPWCDQGGSTGSVKLYGTTISTNGLTLPATVQITVLFNKGTTLSAGGAPVLRLLYSYSQTRCGLDQARANLQVIPAEAYCGGNLYSPGAPHNFGAPLGSPVTCPPYDYLNGRQPDMTGTCTSINFGGRGGISNALPNPALPWPHVPFQRPGTCKDLFAATFTAEATLTAAESGYFILYIAAFDTAELTITVGTTKIVINTDPRTQPLYIGSKPSFNAPFFDQTANLWGAAFSTVGLAFPLKVQLSIRYLKATAYGTVPTLNLYYAYGTSECDLDAARAKIQVIPVEAFCKQASPPPPLKALPPPPPPKASPPPPLAASPPPPLAASPPPPLAASPPPPQHIPSPPPPATSPPPPMRIPSPPPPTPGPVCGWKWRVWALLSMHSG</sequence>
<keyword evidence="2" id="KW-0732">Signal</keyword>
<evidence type="ECO:0008006" key="5">
    <source>
        <dbReference type="Google" id="ProtNLM"/>
    </source>
</evidence>
<feature type="signal peptide" evidence="2">
    <location>
        <begin position="1"/>
        <end position="21"/>
    </location>
</feature>
<accession>A0AAW1PE83</accession>